<dbReference type="Pfam" id="PF08386">
    <property type="entry name" value="Abhydrolase_4"/>
    <property type="match status" value="1"/>
</dbReference>
<feature type="domain" description="Peptidase S33 tripeptidyl aminopeptidase-like C-terminal" evidence="5">
    <location>
        <begin position="483"/>
        <end position="582"/>
    </location>
</feature>
<name>A0A8H5LNG4_9AGAR</name>
<keyword evidence="3" id="KW-0472">Membrane</keyword>
<evidence type="ECO:0000256" key="3">
    <source>
        <dbReference type="SAM" id="Phobius"/>
    </source>
</evidence>
<dbReference type="PANTHER" id="PTHR43248:SF25">
    <property type="entry name" value="AB HYDROLASE-1 DOMAIN-CONTAINING PROTEIN-RELATED"/>
    <property type="match status" value="1"/>
</dbReference>
<dbReference type="GO" id="GO:0016787">
    <property type="term" value="F:hydrolase activity"/>
    <property type="evidence" value="ECO:0007669"/>
    <property type="project" value="UniProtKB-KW"/>
</dbReference>
<dbReference type="Proteomes" id="UP000559027">
    <property type="component" value="Unassembled WGS sequence"/>
</dbReference>
<evidence type="ECO:0000313" key="7">
    <source>
        <dbReference type="Proteomes" id="UP000559027"/>
    </source>
</evidence>
<dbReference type="InterPro" id="IPR000073">
    <property type="entry name" value="AB_hydrolase_1"/>
</dbReference>
<dbReference type="InterPro" id="IPR013595">
    <property type="entry name" value="Pept_S33_TAP-like_C"/>
</dbReference>
<comment type="similarity">
    <text evidence="1">Belongs to the peptidase S33 family.</text>
</comment>
<dbReference type="OrthoDB" id="425534at2759"/>
<dbReference type="SUPFAM" id="SSF53474">
    <property type="entry name" value="alpha/beta-Hydrolases"/>
    <property type="match status" value="1"/>
</dbReference>
<comment type="caution">
    <text evidence="6">The sequence shown here is derived from an EMBL/GenBank/DDBJ whole genome shotgun (WGS) entry which is preliminary data.</text>
</comment>
<evidence type="ECO:0000313" key="6">
    <source>
        <dbReference type="EMBL" id="KAF5364085.1"/>
    </source>
</evidence>
<sequence length="648" mass="70631">MLNILITQYSCSSKKVRRMKHLQDACNRLFSTSVFAISLSALSFLLFVEPTRATDYQAVGAGLQLQARNSSQKFYWLDVEPTRDLVWHPCYQPLRRECARLQVPLNHLNESADGSAAIALMRIPANVSSSSSQYRGPILFNPGGPGGSGVDLVIETGDILAQILGDEFDIVSFDPRGVSRSTPKIVFFDPPGHGEREVWAQGSTGVIRDGISDPFRNVSGERGSSLETVWVRAIAGNRQAEERGGQWLGNVNTEQTAHDMLSIINAYGTEKLMYWGYSYGTVLGSTFASLFPDKIERMILDGVVDTDDYYAARWSNNLPDAPKAMNLFYETCHAAGSSLCPFWAPSPELIAANLTRIYEGLIANPIPVQTNISYGVLDYPTVRGVIFNSLYTPWQHWPDLAQALADLGGPQRNPETLWRVLEAPTFRCACSGSCTDKDSRERDFEANLREALAAIACSDGAEIPSDVASARSFFGDLSKDSEWADAWANIHLSCTGFPKVKKGFQGPIGGNTSFPLLFIGNTADPVTPLAHAKKISSRFPGSRVLIQDSPGHTSITAPSNCTMALVKEYFMSGSLPPEGTVCPVDVPPFNNGSMVALGGSTDTPNGANAGVNIFIRDDSDAGVKRTRDTVYELSKAWKPFNHAFPRGL</sequence>
<feature type="domain" description="AB hydrolase-1" evidence="4">
    <location>
        <begin position="137"/>
        <end position="333"/>
    </location>
</feature>
<dbReference type="InterPro" id="IPR029058">
    <property type="entry name" value="AB_hydrolase_fold"/>
</dbReference>
<evidence type="ECO:0000256" key="1">
    <source>
        <dbReference type="ARBA" id="ARBA00010088"/>
    </source>
</evidence>
<dbReference type="InterPro" id="IPR051601">
    <property type="entry name" value="Serine_prot/Carboxylest_S33"/>
</dbReference>
<dbReference type="AlphaFoldDB" id="A0A8H5LNG4"/>
<gene>
    <name evidence="6" type="ORF">D9756_001023</name>
</gene>
<keyword evidence="3" id="KW-0812">Transmembrane</keyword>
<proteinExistence type="inferred from homology"/>
<keyword evidence="7" id="KW-1185">Reference proteome</keyword>
<evidence type="ECO:0000259" key="4">
    <source>
        <dbReference type="Pfam" id="PF00561"/>
    </source>
</evidence>
<dbReference type="PANTHER" id="PTHR43248">
    <property type="entry name" value="2-SUCCINYL-6-HYDROXY-2,4-CYCLOHEXADIENE-1-CARBOXYLATE SYNTHASE"/>
    <property type="match status" value="1"/>
</dbReference>
<evidence type="ECO:0000259" key="5">
    <source>
        <dbReference type="Pfam" id="PF08386"/>
    </source>
</evidence>
<organism evidence="6 7">
    <name type="scientific">Leucocoprinus leucothites</name>
    <dbReference type="NCBI Taxonomy" id="201217"/>
    <lineage>
        <taxon>Eukaryota</taxon>
        <taxon>Fungi</taxon>
        <taxon>Dikarya</taxon>
        <taxon>Basidiomycota</taxon>
        <taxon>Agaricomycotina</taxon>
        <taxon>Agaricomycetes</taxon>
        <taxon>Agaricomycetidae</taxon>
        <taxon>Agaricales</taxon>
        <taxon>Agaricineae</taxon>
        <taxon>Agaricaceae</taxon>
        <taxon>Leucocoprinus</taxon>
    </lineage>
</organism>
<protein>
    <submittedName>
        <fullName evidence="6">Uncharacterized protein</fullName>
    </submittedName>
</protein>
<evidence type="ECO:0000256" key="2">
    <source>
        <dbReference type="ARBA" id="ARBA00022801"/>
    </source>
</evidence>
<dbReference type="Gene3D" id="3.40.50.1820">
    <property type="entry name" value="alpha/beta hydrolase"/>
    <property type="match status" value="2"/>
</dbReference>
<reference evidence="6 7" key="1">
    <citation type="journal article" date="2020" name="ISME J.">
        <title>Uncovering the hidden diversity of litter-decomposition mechanisms in mushroom-forming fungi.</title>
        <authorList>
            <person name="Floudas D."/>
            <person name="Bentzer J."/>
            <person name="Ahren D."/>
            <person name="Johansson T."/>
            <person name="Persson P."/>
            <person name="Tunlid A."/>
        </authorList>
    </citation>
    <scope>NUCLEOTIDE SEQUENCE [LARGE SCALE GENOMIC DNA]</scope>
    <source>
        <strain evidence="6 7">CBS 146.42</strain>
    </source>
</reference>
<feature type="transmembrane region" description="Helical" evidence="3">
    <location>
        <begin position="25"/>
        <end position="48"/>
    </location>
</feature>
<dbReference type="Pfam" id="PF00561">
    <property type="entry name" value="Abhydrolase_1"/>
    <property type="match status" value="1"/>
</dbReference>
<dbReference type="EMBL" id="JAACJO010000001">
    <property type="protein sequence ID" value="KAF5364085.1"/>
    <property type="molecule type" value="Genomic_DNA"/>
</dbReference>
<keyword evidence="3" id="KW-1133">Transmembrane helix</keyword>
<keyword evidence="2" id="KW-0378">Hydrolase</keyword>
<accession>A0A8H5LNG4</accession>